<dbReference type="Gene3D" id="3.30.530.20">
    <property type="match status" value="1"/>
</dbReference>
<dbReference type="PANTHER" id="PTHR13510:SF44">
    <property type="entry name" value="RABENOSYN-5"/>
    <property type="match status" value="1"/>
</dbReference>
<organism evidence="8 9">
    <name type="scientific">Aphanomyces euteiches</name>
    <dbReference type="NCBI Taxonomy" id="100861"/>
    <lineage>
        <taxon>Eukaryota</taxon>
        <taxon>Sar</taxon>
        <taxon>Stramenopiles</taxon>
        <taxon>Oomycota</taxon>
        <taxon>Saprolegniomycetes</taxon>
        <taxon>Saprolegniales</taxon>
        <taxon>Verrucalvaceae</taxon>
        <taxon>Aphanomyces</taxon>
    </lineage>
</organism>
<dbReference type="InterPro" id="IPR013083">
    <property type="entry name" value="Znf_RING/FYVE/PHD"/>
</dbReference>
<proteinExistence type="predicted"/>
<dbReference type="Gene3D" id="3.30.40.10">
    <property type="entry name" value="Zinc/RING finger domain, C3HC4 (zinc finger)"/>
    <property type="match status" value="1"/>
</dbReference>
<dbReference type="GO" id="GO:0008270">
    <property type="term" value="F:zinc ion binding"/>
    <property type="evidence" value="ECO:0007669"/>
    <property type="project" value="UniProtKB-KW"/>
</dbReference>
<accession>A0A6G0WKZ5</accession>
<dbReference type="EMBL" id="VJMJ01000184">
    <property type="protein sequence ID" value="KAF0727945.1"/>
    <property type="molecule type" value="Genomic_DNA"/>
</dbReference>
<evidence type="ECO:0008006" key="10">
    <source>
        <dbReference type="Google" id="ProtNLM"/>
    </source>
</evidence>
<name>A0A6G0WKZ5_9STRA</name>
<feature type="domain" description="START" evidence="7">
    <location>
        <begin position="150"/>
        <end position="241"/>
    </location>
</feature>
<dbReference type="AlphaFoldDB" id="A0A6G0WKZ5"/>
<keyword evidence="3" id="KW-0862">Zinc</keyword>
<dbReference type="InterPro" id="IPR000306">
    <property type="entry name" value="Znf_FYVE"/>
</dbReference>
<evidence type="ECO:0000256" key="3">
    <source>
        <dbReference type="ARBA" id="ARBA00022833"/>
    </source>
</evidence>
<dbReference type="PROSITE" id="PS50178">
    <property type="entry name" value="ZF_FYVE"/>
    <property type="match status" value="1"/>
</dbReference>
<evidence type="ECO:0000256" key="4">
    <source>
        <dbReference type="PROSITE-ProRule" id="PRU00091"/>
    </source>
</evidence>
<evidence type="ECO:0000256" key="1">
    <source>
        <dbReference type="ARBA" id="ARBA00022723"/>
    </source>
</evidence>
<gene>
    <name evidence="8" type="ORF">Ae201684_014057</name>
</gene>
<evidence type="ECO:0000259" key="7">
    <source>
        <dbReference type="PROSITE" id="PS50848"/>
    </source>
</evidence>
<evidence type="ECO:0000259" key="6">
    <source>
        <dbReference type="PROSITE" id="PS50178"/>
    </source>
</evidence>
<keyword evidence="9" id="KW-1185">Reference proteome</keyword>
<dbReference type="PANTHER" id="PTHR13510">
    <property type="entry name" value="FYVE-FINGER-CONTAINING RAB5 EFFECTOR PROTEIN RABENOSYN-5-RELATED"/>
    <property type="match status" value="1"/>
</dbReference>
<comment type="caution">
    <text evidence="8">The sequence shown here is derived from an EMBL/GenBank/DDBJ whole genome shotgun (WGS) entry which is preliminary data.</text>
</comment>
<dbReference type="InterPro" id="IPR023393">
    <property type="entry name" value="START-like_dom_sf"/>
</dbReference>
<feature type="region of interest" description="Disordered" evidence="5">
    <location>
        <begin position="321"/>
        <end position="361"/>
    </location>
</feature>
<dbReference type="Pfam" id="PF01363">
    <property type="entry name" value="FYVE"/>
    <property type="match status" value="1"/>
</dbReference>
<sequence>MLHKLPLPANFFKTPQLTPERKSSLDKLARRNARNLVLHAQLSHGPVHWTLLSEHHGFCIYRGSEVNAASNLATYCSTIQVRGTIEEVAALFNPQTSPPTAPSLERIVPMRFLPTVLDQATLLTLALPSTSQPRHYRGIHWTAFQSPSRIAKSRDCCFLETHMDAQCDGRRGWVRATTSVEMPECPDLPQYGLVRMDFQRCGHVVFESLDRPGYLDVLYMTQVDLKGSVPDFVTELAMRRICKGLRDLHKAMSARRLLSQGTELILHGARTCAMCATLFVYGADKIHCRFCNHVVCKPCSTHWVLPGLHVNVCKHCAQEKTSAPPSSQPIMDRNVRRSLPSLIPEEDSPRSEVASRSEVIG</sequence>
<keyword evidence="2 4" id="KW-0863">Zinc-finger</keyword>
<dbReference type="InterPro" id="IPR017455">
    <property type="entry name" value="Znf_FYVE-rel"/>
</dbReference>
<dbReference type="SUPFAM" id="SSF57903">
    <property type="entry name" value="FYVE/PHD zinc finger"/>
    <property type="match status" value="1"/>
</dbReference>
<dbReference type="SUPFAM" id="SSF55961">
    <property type="entry name" value="Bet v1-like"/>
    <property type="match status" value="1"/>
</dbReference>
<dbReference type="Proteomes" id="UP000481153">
    <property type="component" value="Unassembled WGS sequence"/>
</dbReference>
<dbReference type="PROSITE" id="PS50848">
    <property type="entry name" value="START"/>
    <property type="match status" value="1"/>
</dbReference>
<dbReference type="SMART" id="SM00064">
    <property type="entry name" value="FYVE"/>
    <property type="match status" value="1"/>
</dbReference>
<protein>
    <recommendedName>
        <fullName evidence="10">FYVE-type domain-containing protein</fullName>
    </recommendedName>
</protein>
<feature type="domain" description="FYVE-type" evidence="6">
    <location>
        <begin position="266"/>
        <end position="321"/>
    </location>
</feature>
<dbReference type="GO" id="GO:0008289">
    <property type="term" value="F:lipid binding"/>
    <property type="evidence" value="ECO:0007669"/>
    <property type="project" value="InterPro"/>
</dbReference>
<dbReference type="VEuPathDB" id="FungiDB:AeMF1_018052"/>
<evidence type="ECO:0000256" key="5">
    <source>
        <dbReference type="SAM" id="MobiDB-lite"/>
    </source>
</evidence>
<dbReference type="InterPro" id="IPR011011">
    <property type="entry name" value="Znf_FYVE_PHD"/>
</dbReference>
<evidence type="ECO:0000256" key="2">
    <source>
        <dbReference type="ARBA" id="ARBA00022771"/>
    </source>
</evidence>
<evidence type="ECO:0000313" key="8">
    <source>
        <dbReference type="EMBL" id="KAF0727945.1"/>
    </source>
</evidence>
<dbReference type="InterPro" id="IPR002913">
    <property type="entry name" value="START_lipid-bd_dom"/>
</dbReference>
<evidence type="ECO:0000313" key="9">
    <source>
        <dbReference type="Proteomes" id="UP000481153"/>
    </source>
</evidence>
<dbReference type="InterPro" id="IPR052727">
    <property type="entry name" value="Rab4/Rab5_effector"/>
</dbReference>
<reference evidence="8 9" key="1">
    <citation type="submission" date="2019-07" db="EMBL/GenBank/DDBJ databases">
        <title>Genomics analysis of Aphanomyces spp. identifies a new class of oomycete effector associated with host adaptation.</title>
        <authorList>
            <person name="Gaulin E."/>
        </authorList>
    </citation>
    <scope>NUCLEOTIDE SEQUENCE [LARGE SCALE GENOMIC DNA]</scope>
    <source>
        <strain evidence="8 9">ATCC 201684</strain>
    </source>
</reference>
<keyword evidence="1" id="KW-0479">Metal-binding</keyword>